<keyword evidence="3" id="KW-1185">Reference proteome</keyword>
<proteinExistence type="predicted"/>
<accession>A0ABW3W0E4</accession>
<comment type="caution">
    <text evidence="2">The sequence shown here is derived from an EMBL/GenBank/DDBJ whole genome shotgun (WGS) entry which is preliminary data.</text>
</comment>
<name>A0ABW3W0E4_9ACTN</name>
<dbReference type="EMBL" id="JBHTLX010000016">
    <property type="protein sequence ID" value="MFD1248501.1"/>
    <property type="molecule type" value="Genomic_DNA"/>
</dbReference>
<gene>
    <name evidence="2" type="ORF">ACFQ3F_11950</name>
</gene>
<feature type="region of interest" description="Disordered" evidence="1">
    <location>
        <begin position="120"/>
        <end position="144"/>
    </location>
</feature>
<evidence type="ECO:0000256" key="1">
    <source>
        <dbReference type="SAM" id="MobiDB-lite"/>
    </source>
</evidence>
<dbReference type="RefSeq" id="WP_367918012.1">
    <property type="nucleotide sequence ID" value="NZ_BAABAC010000006.1"/>
</dbReference>
<reference evidence="3" key="1">
    <citation type="journal article" date="2019" name="Int. J. Syst. Evol. Microbiol.">
        <title>The Global Catalogue of Microorganisms (GCM) 10K type strain sequencing project: providing services to taxonomists for standard genome sequencing and annotation.</title>
        <authorList>
            <consortium name="The Broad Institute Genomics Platform"/>
            <consortium name="The Broad Institute Genome Sequencing Center for Infectious Disease"/>
            <person name="Wu L."/>
            <person name="Ma J."/>
        </authorList>
    </citation>
    <scope>NUCLEOTIDE SEQUENCE [LARGE SCALE GENOMIC DNA]</scope>
    <source>
        <strain evidence="3">CCUG 52478</strain>
    </source>
</reference>
<evidence type="ECO:0000313" key="2">
    <source>
        <dbReference type="EMBL" id="MFD1248501.1"/>
    </source>
</evidence>
<dbReference type="Proteomes" id="UP001597229">
    <property type="component" value="Unassembled WGS sequence"/>
</dbReference>
<protein>
    <submittedName>
        <fullName evidence="2">Uncharacterized protein</fullName>
    </submittedName>
</protein>
<organism evidence="2 3">
    <name type="scientific">Nocardioides ginsengisoli</name>
    <dbReference type="NCBI Taxonomy" id="363868"/>
    <lineage>
        <taxon>Bacteria</taxon>
        <taxon>Bacillati</taxon>
        <taxon>Actinomycetota</taxon>
        <taxon>Actinomycetes</taxon>
        <taxon>Propionibacteriales</taxon>
        <taxon>Nocardioidaceae</taxon>
        <taxon>Nocardioides</taxon>
    </lineage>
</organism>
<sequence>MTLTLDAEAVARLTPTHEPVTWTIDDDGASVYVRLPAPRRLAECVTIPGAMRDGASVVRDGDALSLYDLASTLRALLVALPDRDAVYTYYGDLRTAATAKSGRMASYCLDVVRAARAGLDPVPPPVPAERAPRPPGKTGAQRVKEHRDRLRADEIASARAFLDLVRPLLVEGEQRDARDLYAAAVKNIGRRLGESITADDDSDVWAVPGRTLFYAVADEVLGDRVRRSRGFVYLIRRFIALLKEATVNALTAATEILGHGPRTAEEAEQYADARVREVLDLAASWPRPSSYDERVLALPPSLAFAIAGAEDAAVVSTFGLMGREHLRRHPEDRPEIGAFALALRTGDPDGLVSQVRAYCAERLRAEDVA</sequence>
<evidence type="ECO:0000313" key="3">
    <source>
        <dbReference type="Proteomes" id="UP001597229"/>
    </source>
</evidence>